<reference evidence="1" key="2">
    <citation type="submission" date="2020-09" db="EMBL/GenBank/DDBJ databases">
        <authorList>
            <person name="Sun Q."/>
            <person name="Zhou Y."/>
        </authorList>
    </citation>
    <scope>NUCLEOTIDE SEQUENCE</scope>
    <source>
        <strain evidence="1">CGMCC 1.15178</strain>
    </source>
</reference>
<dbReference type="InterPro" id="IPR000836">
    <property type="entry name" value="PRTase_dom"/>
</dbReference>
<dbReference type="InterPro" id="IPR029057">
    <property type="entry name" value="PRTase-like"/>
</dbReference>
<name>A0A917E2D9_9BACL</name>
<keyword evidence="2" id="KW-1185">Reference proteome</keyword>
<comment type="caution">
    <text evidence="1">The sequence shown here is derived from an EMBL/GenBank/DDBJ whole genome shotgun (WGS) entry which is preliminary data.</text>
</comment>
<dbReference type="Proteomes" id="UP000612456">
    <property type="component" value="Unassembled WGS sequence"/>
</dbReference>
<dbReference type="AlphaFoldDB" id="A0A917E2D9"/>
<organism evidence="1 2">
    <name type="scientific">Paenibacillus nasutitermitis</name>
    <dbReference type="NCBI Taxonomy" id="1652958"/>
    <lineage>
        <taxon>Bacteria</taxon>
        <taxon>Bacillati</taxon>
        <taxon>Bacillota</taxon>
        <taxon>Bacilli</taxon>
        <taxon>Bacillales</taxon>
        <taxon>Paenibacillaceae</taxon>
        <taxon>Paenibacillus</taxon>
    </lineage>
</organism>
<dbReference type="PANTHER" id="PTHR10210:SF41">
    <property type="entry name" value="RIBOSE-PHOSPHATE PYROPHOSPHOKINASE 1, CHLOROPLASTIC"/>
    <property type="match status" value="1"/>
</dbReference>
<evidence type="ECO:0000313" key="2">
    <source>
        <dbReference type="Proteomes" id="UP000612456"/>
    </source>
</evidence>
<dbReference type="CDD" id="cd06223">
    <property type="entry name" value="PRTases_typeI"/>
    <property type="match status" value="1"/>
</dbReference>
<dbReference type="SUPFAM" id="SSF53271">
    <property type="entry name" value="PRTase-like"/>
    <property type="match status" value="2"/>
</dbReference>
<dbReference type="Pfam" id="PF14572">
    <property type="entry name" value="Pribosyl_synth"/>
    <property type="match status" value="1"/>
</dbReference>
<dbReference type="EMBL" id="BMHP01000007">
    <property type="protein sequence ID" value="GGD93850.1"/>
    <property type="molecule type" value="Genomic_DNA"/>
</dbReference>
<dbReference type="GO" id="GO:0006164">
    <property type="term" value="P:purine nucleotide biosynthetic process"/>
    <property type="evidence" value="ECO:0007669"/>
    <property type="project" value="TreeGrafter"/>
</dbReference>
<dbReference type="InterPro" id="IPR005946">
    <property type="entry name" value="Rib-P_diPkinase"/>
</dbReference>
<gene>
    <name evidence="1" type="ORF">GCM10010911_60650</name>
</gene>
<evidence type="ECO:0008006" key="3">
    <source>
        <dbReference type="Google" id="ProtNLM"/>
    </source>
</evidence>
<dbReference type="GO" id="GO:0005737">
    <property type="term" value="C:cytoplasm"/>
    <property type="evidence" value="ECO:0007669"/>
    <property type="project" value="TreeGrafter"/>
</dbReference>
<reference evidence="1" key="1">
    <citation type="journal article" date="2014" name="Int. J. Syst. Evol. Microbiol.">
        <title>Complete genome sequence of Corynebacterium casei LMG S-19264T (=DSM 44701T), isolated from a smear-ripened cheese.</title>
        <authorList>
            <consortium name="US DOE Joint Genome Institute (JGI-PGF)"/>
            <person name="Walter F."/>
            <person name="Albersmeier A."/>
            <person name="Kalinowski J."/>
            <person name="Ruckert C."/>
        </authorList>
    </citation>
    <scope>NUCLEOTIDE SEQUENCE</scope>
    <source>
        <strain evidence="1">CGMCC 1.15178</strain>
    </source>
</reference>
<dbReference type="Gene3D" id="3.40.50.2020">
    <property type="match status" value="2"/>
</dbReference>
<dbReference type="GO" id="GO:0006015">
    <property type="term" value="P:5-phosphoribose 1-diphosphate biosynthetic process"/>
    <property type="evidence" value="ECO:0007669"/>
    <property type="project" value="TreeGrafter"/>
</dbReference>
<dbReference type="GO" id="GO:0000287">
    <property type="term" value="F:magnesium ion binding"/>
    <property type="evidence" value="ECO:0007669"/>
    <property type="project" value="InterPro"/>
</dbReference>
<dbReference type="PANTHER" id="PTHR10210">
    <property type="entry name" value="RIBOSE-PHOSPHATE DIPHOSPHOKINASE FAMILY MEMBER"/>
    <property type="match status" value="1"/>
</dbReference>
<proteinExistence type="predicted"/>
<accession>A0A917E2D9</accession>
<evidence type="ECO:0000313" key="1">
    <source>
        <dbReference type="EMBL" id="GGD93850.1"/>
    </source>
</evidence>
<dbReference type="GO" id="GO:0004749">
    <property type="term" value="F:ribose phosphate diphosphokinase activity"/>
    <property type="evidence" value="ECO:0007669"/>
    <property type="project" value="TreeGrafter"/>
</dbReference>
<protein>
    <recommendedName>
        <fullName evidence="3">Phosphoribosyl pyrophosphate synthase</fullName>
    </recommendedName>
</protein>
<dbReference type="GO" id="GO:0002189">
    <property type="term" value="C:ribose phosphate diphosphokinase complex"/>
    <property type="evidence" value="ECO:0007669"/>
    <property type="project" value="TreeGrafter"/>
</dbReference>
<sequence length="272" mass="30731">MIKMILLNGVELEFQTFPNGETLVNGEAIGSNMKDFNTISFKYENDSDLIKLMFVKNVLDERSKPASLLIYYMPYSRMDRVEGLSVFTLKVAANLINSLQFHDVTVIEPHSDVTLALLNRSTATYPTIELLERVTKEVGFDREQDYLFFPDAGAQKRYSKVKGYKQLVGFKSRDFQTGQIQSLDIVGKIPEKPFKAIIVDDLCSYGGTFIRSAEKLREIGASAVYLLVGHCENSIHQGKILTTDLIDRVFTTDTILDQTGHDKITRYEIGGF</sequence>